<comment type="caution">
    <text evidence="9">The sequence shown here is derived from an EMBL/GenBank/DDBJ whole genome shotgun (WGS) entry which is preliminary data.</text>
</comment>
<evidence type="ECO:0000313" key="9">
    <source>
        <dbReference type="EMBL" id="MVD23823.1"/>
    </source>
</evidence>
<dbReference type="Pfam" id="PF00251">
    <property type="entry name" value="Glyco_hydro_32N"/>
    <property type="match status" value="1"/>
</dbReference>
<feature type="domain" description="Glycosyl hydrolase family 32 C-terminal" evidence="7">
    <location>
        <begin position="437"/>
        <end position="522"/>
    </location>
</feature>
<evidence type="ECO:0000256" key="4">
    <source>
        <dbReference type="RuleBase" id="RU362110"/>
    </source>
</evidence>
<organism evidence="9 10">
    <name type="scientific">Vibrio cholerae</name>
    <dbReference type="NCBI Taxonomy" id="666"/>
    <lineage>
        <taxon>Bacteria</taxon>
        <taxon>Pseudomonadati</taxon>
        <taxon>Pseudomonadota</taxon>
        <taxon>Gammaproteobacteria</taxon>
        <taxon>Vibrionales</taxon>
        <taxon>Vibrionaceae</taxon>
        <taxon>Vibrio</taxon>
    </lineage>
</organism>
<comment type="similarity">
    <text evidence="1 4">Belongs to the glycosyl hydrolase 32 family.</text>
</comment>
<reference evidence="8" key="3">
    <citation type="submission" date="2023-08" db="EMBL/GenBank/DDBJ databases">
        <title>Vibrio cholerae Outbreaks in Tanzania Exemplify Founder Flush: Simultaneous Increases in Population Size and Genetic Diversity.</title>
        <authorList>
            <person name="Debes A.K."/>
            <person name="Mohammed A."/>
            <person name="Maseke I."/>
            <person name="Almeida M."/>
            <person name="Li S."/>
            <person name="Matimba H."/>
            <person name="Joachim A."/>
            <person name="Mizinduko M."/>
            <person name="Nyanga S."/>
            <person name="Kelly M."/>
            <person name="Kachwamba Y."/>
            <person name="Schaffer A.M."/>
            <person name="Nyanga A.S."/>
            <person name="Mghamba J."/>
            <person name="Mosha F.S."/>
            <person name="Sack D.A."/>
            <person name="Stine O.C."/>
        </authorList>
    </citation>
    <scope>NUCLEOTIDE SEQUENCE</scope>
    <source>
        <strain evidence="8">TDS0091212</strain>
    </source>
</reference>
<feature type="domain" description="Glycosyl hydrolase family 32 N-terminal" evidence="6">
    <location>
        <begin position="98"/>
        <end position="398"/>
    </location>
</feature>
<dbReference type="GO" id="GO:0005737">
    <property type="term" value="C:cytoplasm"/>
    <property type="evidence" value="ECO:0007669"/>
    <property type="project" value="UniProtKB-SubCell"/>
</dbReference>
<dbReference type="AlphaFoldDB" id="A0A0H7HPC8"/>
<comment type="pathway">
    <text evidence="5">Glycan biosynthesis; sucrose metabolism.</text>
</comment>
<comment type="function">
    <text evidence="5">Enables the bacterium to metabolize sucrose as a sole carbon source.</text>
</comment>
<dbReference type="KEGG" id="vcq:EN18_01665"/>
<sequence>MLLDTLLELAGGINNVTRILAPQGQVVLALKHPPLVPHLPDDVSLQSVLGEWQLSVQRTAEVSDQQLAAIGKAIAERQKLETLPYQTALDCPYRPLWHISPPQGLLNDPNGFIYHQGEYHLFYQWHPFACEHKDKYWVHLKSLDLVDWQWQSVALTPSDWFDSHGVFSGHAVSHQQDLWLFYTGNTRLGVDRQRQTMQCAARMNANGEFEKLGPVIRCLPEGVTEHIRDPKVIYTQGKWQMLLGAQTLAHQGRLAVYHSDDLLHWHFDKLYGDELGDYGYMWECPDWFELQGEAFFVFGPQGIASANPHHTIEHQNRIFRATQNAQGEIALLQGWPLDEGFDFYAPQTAQTADGRRVLCGWMGLPDETQHPSCDQGWIHQLTALRELEWREGRIYQHPLRELDTLQSEPHTLLLSDNVTELKTKSFALQVTLPWGCELRLMQNTQYRVTLTLDAENQLLRLDRSATQIRQGDTIRELKLDSPTVELRILADQSSLEIFINQGEHVMTSRIFTPRDASGISLHGASVDAKLYYMAPASAPFNLEVNVQP</sequence>
<dbReference type="CDD" id="cd18623">
    <property type="entry name" value="GH32_ScrB-like"/>
    <property type="match status" value="1"/>
</dbReference>
<dbReference type="Gene3D" id="2.60.120.560">
    <property type="entry name" value="Exo-inulinase, domain 1"/>
    <property type="match status" value="1"/>
</dbReference>
<protein>
    <recommendedName>
        <fullName evidence="4">Sucrose-6-phosphate hydrolase</fullName>
        <ecNumber evidence="4">3.2.1.26</ecNumber>
    </recommendedName>
    <alternativeName>
        <fullName evidence="5">Invertase</fullName>
    </alternativeName>
</protein>
<dbReference type="FunFam" id="2.115.10.20:FF:000012">
    <property type="entry name" value="Probable sucrose-6-phosphate hydrolase"/>
    <property type="match status" value="1"/>
</dbReference>
<dbReference type="InterPro" id="IPR018053">
    <property type="entry name" value="Glyco_hydro_32_AS"/>
</dbReference>
<keyword evidence="2 4" id="KW-0378">Hydrolase</keyword>
<keyword evidence="5" id="KW-0963">Cytoplasm</keyword>
<evidence type="ECO:0000313" key="10">
    <source>
        <dbReference type="Proteomes" id="UP000471242"/>
    </source>
</evidence>
<evidence type="ECO:0000256" key="3">
    <source>
        <dbReference type="ARBA" id="ARBA00023295"/>
    </source>
</evidence>
<reference evidence="8" key="2">
    <citation type="submission" date="2021-05" db="EMBL/GenBank/DDBJ databases">
        <authorList>
            <person name="Stine C."/>
        </authorList>
    </citation>
    <scope>NUCLEOTIDE SEQUENCE</scope>
    <source>
        <strain evidence="8">TDS0091212</strain>
    </source>
</reference>
<dbReference type="Pfam" id="PF08244">
    <property type="entry name" value="Glyco_hydro_32C"/>
    <property type="match status" value="1"/>
</dbReference>
<evidence type="ECO:0000256" key="2">
    <source>
        <dbReference type="ARBA" id="ARBA00022801"/>
    </source>
</evidence>
<dbReference type="PANTHER" id="PTHR43101:SF1">
    <property type="entry name" value="BETA-FRUCTOSIDASE"/>
    <property type="match status" value="1"/>
</dbReference>
<dbReference type="EMBL" id="QZRB01000015">
    <property type="protein sequence ID" value="MVD23823.1"/>
    <property type="molecule type" value="Genomic_DNA"/>
</dbReference>
<comment type="catalytic activity">
    <reaction evidence="4">
        <text>Hydrolysis of terminal non-reducing beta-D-fructofuranoside residues in beta-D-fructofuranosides.</text>
        <dbReference type="EC" id="3.2.1.26"/>
    </reaction>
</comment>
<reference evidence="9 10" key="1">
    <citation type="submission" date="2018-09" db="EMBL/GenBank/DDBJ databases">
        <title>Genomic epidemiology reveals two lineages of Vibrio cholerae that can cause global cholera epidemics despite absence of cholera toxin gene.</title>
        <authorList>
            <person name="Wang H."/>
            <person name="Zen W."/>
            <person name="Yu H."/>
            <person name="Zhang W."/>
            <person name="Pan J."/>
            <person name="Yang C."/>
            <person name="Cui Y."/>
        </authorList>
    </citation>
    <scope>NUCLEOTIDE SEQUENCE [LARGE SCALE GENOMIC DNA]</scope>
    <source>
        <strain evidence="9 10">00-1_S85</strain>
    </source>
</reference>
<dbReference type="InterPro" id="IPR023296">
    <property type="entry name" value="Glyco_hydro_beta-prop_sf"/>
</dbReference>
<accession>A0A0H7HPC8</accession>
<dbReference type="FunFam" id="2.60.120.560:FF:000008">
    <property type="entry name" value="Sucrose-6-phosphate hydrolase"/>
    <property type="match status" value="1"/>
</dbReference>
<dbReference type="InterPro" id="IPR013148">
    <property type="entry name" value="Glyco_hydro_32_N"/>
</dbReference>
<dbReference type="OMA" id="WMGVPDG"/>
<dbReference type="Proteomes" id="UP001196338">
    <property type="component" value="Unassembled WGS sequence"/>
</dbReference>
<proteinExistence type="inferred from homology"/>
<dbReference type="SUPFAM" id="SSF75005">
    <property type="entry name" value="Arabinanase/levansucrase/invertase"/>
    <property type="match status" value="1"/>
</dbReference>
<dbReference type="PROSITE" id="PS00609">
    <property type="entry name" value="GLYCOSYL_HYDROL_F32"/>
    <property type="match status" value="1"/>
</dbReference>
<dbReference type="RefSeq" id="WP_000923309.1">
    <property type="nucleotide sequence ID" value="NZ_AP018677.1"/>
</dbReference>
<evidence type="ECO:0000259" key="7">
    <source>
        <dbReference type="Pfam" id="PF08244"/>
    </source>
</evidence>
<dbReference type="NCBIfam" id="TIGR01322">
    <property type="entry name" value="scrB_fam"/>
    <property type="match status" value="1"/>
</dbReference>
<gene>
    <name evidence="9" type="ORF">D6U24_10685</name>
    <name evidence="8" type="ORF">KIN13_13530</name>
</gene>
<dbReference type="EMBL" id="JAHBND010000556">
    <property type="protein sequence ID" value="MBS7674448.1"/>
    <property type="molecule type" value="Genomic_DNA"/>
</dbReference>
<dbReference type="InterPro" id="IPR001362">
    <property type="entry name" value="Glyco_hydro_32"/>
</dbReference>
<dbReference type="InterPro" id="IPR051214">
    <property type="entry name" value="GH32_Enzymes"/>
</dbReference>
<keyword evidence="3 4" id="KW-0326">Glycosidase</keyword>
<dbReference type="SMR" id="A0A0H7HPC8"/>
<dbReference type="GO" id="GO:0005985">
    <property type="term" value="P:sucrose metabolic process"/>
    <property type="evidence" value="ECO:0007669"/>
    <property type="project" value="UniProtKB-UniPathway"/>
</dbReference>
<evidence type="ECO:0000256" key="5">
    <source>
        <dbReference type="RuleBase" id="RU365015"/>
    </source>
</evidence>
<name>A0A0H7HPC8_VIBCL</name>
<keyword evidence="5" id="KW-0119">Carbohydrate metabolism</keyword>
<dbReference type="Proteomes" id="UP000471242">
    <property type="component" value="Unassembled WGS sequence"/>
</dbReference>
<dbReference type="Gene3D" id="2.115.10.20">
    <property type="entry name" value="Glycosyl hydrolase domain, family 43"/>
    <property type="match status" value="1"/>
</dbReference>
<evidence type="ECO:0000313" key="8">
    <source>
        <dbReference type="EMBL" id="MBS7674448.1"/>
    </source>
</evidence>
<dbReference type="GO" id="GO:0004564">
    <property type="term" value="F:beta-fructofuranosidase activity"/>
    <property type="evidence" value="ECO:0007669"/>
    <property type="project" value="UniProtKB-EC"/>
</dbReference>
<evidence type="ECO:0000256" key="1">
    <source>
        <dbReference type="ARBA" id="ARBA00009902"/>
    </source>
</evidence>
<dbReference type="EC" id="3.2.1.26" evidence="4"/>
<comment type="subcellular location">
    <subcellularLocation>
        <location evidence="5">Cytoplasm</location>
    </subcellularLocation>
</comment>
<evidence type="ECO:0000259" key="6">
    <source>
        <dbReference type="Pfam" id="PF00251"/>
    </source>
</evidence>
<dbReference type="UniPathway" id="UPA00238"/>
<dbReference type="PANTHER" id="PTHR43101">
    <property type="entry name" value="BETA-FRUCTOSIDASE"/>
    <property type="match status" value="1"/>
</dbReference>
<dbReference type="SMART" id="SM00640">
    <property type="entry name" value="Glyco_32"/>
    <property type="match status" value="1"/>
</dbReference>
<dbReference type="SUPFAM" id="SSF49899">
    <property type="entry name" value="Concanavalin A-like lectins/glucanases"/>
    <property type="match status" value="1"/>
</dbReference>
<dbReference type="InterPro" id="IPR006232">
    <property type="entry name" value="Suc6P_hydrolase"/>
</dbReference>
<dbReference type="InterPro" id="IPR013189">
    <property type="entry name" value="Glyco_hydro_32_C"/>
</dbReference>
<dbReference type="InterPro" id="IPR013320">
    <property type="entry name" value="ConA-like_dom_sf"/>
</dbReference>